<evidence type="ECO:0000313" key="1">
    <source>
        <dbReference type="EMBL" id="STX81419.1"/>
    </source>
</evidence>
<dbReference type="EMBL" id="UGOD01000004">
    <property type="protein sequence ID" value="STX81419.1"/>
    <property type="molecule type" value="Genomic_DNA"/>
</dbReference>
<gene>
    <name evidence="1" type="ORF">NCTC13316_03290</name>
</gene>
<sequence>MLKSLYIKILKNIKSIYSYNSSSYFANEVIKLMLEEPTEFKRLIQNVSHIEELSKKFPAYKTQCINILLNDSEEFQRLIQSTYDLSRLRDIFPCHEKDLIAKLFANDLQEFKRLILKMFDIEVITRDFPTYADQCLKVLINDPQVFKEVIKSISDISFLAKQFPKYKKPFIAMLLNEEEFNRLIVDTGDTANELYNFAKSFPAYFYPLYNKAFKNFSTFEKIFKYSHNVQPLCELFKVKISKSDLNEAVYTNVKATLNKSELKRNISLIKQALRTKTSFFQILPQELRTTIIAATRNSEIQSEKEANDFINREYSKIK</sequence>
<dbReference type="Proteomes" id="UP000254794">
    <property type="component" value="Unassembled WGS sequence"/>
</dbReference>
<evidence type="ECO:0000313" key="2">
    <source>
        <dbReference type="Proteomes" id="UP000254794"/>
    </source>
</evidence>
<dbReference type="AlphaFoldDB" id="A0A378KA83"/>
<reference evidence="1 2" key="1">
    <citation type="submission" date="2018-06" db="EMBL/GenBank/DDBJ databases">
        <authorList>
            <consortium name="Pathogen Informatics"/>
            <person name="Doyle S."/>
        </authorList>
    </citation>
    <scope>NUCLEOTIDE SEQUENCE [LARGE SCALE GENOMIC DNA]</scope>
    <source>
        <strain evidence="1 2">NCTC13316</strain>
    </source>
</reference>
<keyword evidence="2" id="KW-1185">Reference proteome</keyword>
<protein>
    <submittedName>
        <fullName evidence="1">Uncharacterized protein</fullName>
    </submittedName>
</protein>
<proteinExistence type="predicted"/>
<organism evidence="1 2">
    <name type="scientific">Legionella busanensis</name>
    <dbReference type="NCBI Taxonomy" id="190655"/>
    <lineage>
        <taxon>Bacteria</taxon>
        <taxon>Pseudomonadati</taxon>
        <taxon>Pseudomonadota</taxon>
        <taxon>Gammaproteobacteria</taxon>
        <taxon>Legionellales</taxon>
        <taxon>Legionellaceae</taxon>
        <taxon>Legionella</taxon>
    </lineage>
</organism>
<accession>A0A378KA83</accession>
<name>A0A378KA83_9GAMM</name>